<accession>A0A0E0CU83</accession>
<organism evidence="2">
    <name type="scientific">Oryza meridionalis</name>
    <dbReference type="NCBI Taxonomy" id="40149"/>
    <lineage>
        <taxon>Eukaryota</taxon>
        <taxon>Viridiplantae</taxon>
        <taxon>Streptophyta</taxon>
        <taxon>Embryophyta</taxon>
        <taxon>Tracheophyta</taxon>
        <taxon>Spermatophyta</taxon>
        <taxon>Magnoliopsida</taxon>
        <taxon>Liliopsida</taxon>
        <taxon>Poales</taxon>
        <taxon>Poaceae</taxon>
        <taxon>BOP clade</taxon>
        <taxon>Oryzoideae</taxon>
        <taxon>Oryzeae</taxon>
        <taxon>Oryzinae</taxon>
        <taxon>Oryza</taxon>
    </lineage>
</organism>
<dbReference type="AlphaFoldDB" id="A0A0E0CU83"/>
<reference evidence="2" key="1">
    <citation type="submission" date="2015-04" db="UniProtKB">
        <authorList>
            <consortium name="EnsemblPlants"/>
        </authorList>
    </citation>
    <scope>IDENTIFICATION</scope>
</reference>
<evidence type="ECO:0000313" key="3">
    <source>
        <dbReference type="Proteomes" id="UP000008021"/>
    </source>
</evidence>
<evidence type="ECO:0000313" key="2">
    <source>
        <dbReference type="EnsemblPlants" id="OMERI03G01340.1"/>
    </source>
</evidence>
<dbReference type="HOGENOM" id="CLU_131769_0_0_1"/>
<feature type="region of interest" description="Disordered" evidence="1">
    <location>
        <begin position="1"/>
        <end position="30"/>
    </location>
</feature>
<dbReference type="EnsemblPlants" id="OMERI03G01340.1">
    <property type="protein sequence ID" value="OMERI03G01340.1"/>
    <property type="gene ID" value="OMERI03G01340"/>
</dbReference>
<dbReference type="Gramene" id="OMERI03G01340.1">
    <property type="protein sequence ID" value="OMERI03G01340.1"/>
    <property type="gene ID" value="OMERI03G01340"/>
</dbReference>
<evidence type="ECO:0000256" key="1">
    <source>
        <dbReference type="SAM" id="MobiDB-lite"/>
    </source>
</evidence>
<dbReference type="Proteomes" id="UP000008021">
    <property type="component" value="Chromosome 3"/>
</dbReference>
<sequence length="174" mass="19389">MTSRRRLLGDDPATPTGGGRAVAAQHSRSGLRVPLAVVEEPLATLRAIGGPAKIRDSDDLTAAADGRERKGERGHPACCSPFATAPRLSPRALRHLRRRREEERKRRGGRERQWADEAFSRAIEGYFRNLSPGAILGRNTCCGLKYFYQVVSDFEEPIRGILYWEMNSLESILS</sequence>
<name>A0A0E0CU83_9ORYZ</name>
<protein>
    <submittedName>
        <fullName evidence="2">Uncharacterized protein</fullName>
    </submittedName>
</protein>
<keyword evidence="3" id="KW-1185">Reference proteome</keyword>
<reference evidence="2" key="2">
    <citation type="submission" date="2018-05" db="EMBL/GenBank/DDBJ databases">
        <title>OmerRS3 (Oryza meridionalis Reference Sequence Version 3).</title>
        <authorList>
            <person name="Zhang J."/>
            <person name="Kudrna D."/>
            <person name="Lee S."/>
            <person name="Talag J."/>
            <person name="Welchert J."/>
            <person name="Wing R.A."/>
        </authorList>
    </citation>
    <scope>NUCLEOTIDE SEQUENCE [LARGE SCALE GENOMIC DNA]</scope>
    <source>
        <strain evidence="2">cv. OR44</strain>
    </source>
</reference>
<proteinExistence type="predicted"/>